<name>A0A9Q1BEN8_HOLLE</name>
<evidence type="ECO:0000313" key="1">
    <source>
        <dbReference type="EMBL" id="KAJ8022429.1"/>
    </source>
</evidence>
<dbReference type="Proteomes" id="UP001152320">
    <property type="component" value="Chromosome 20"/>
</dbReference>
<sequence length="76" mass="8394">MSSHISKICQSASYSLYRIGKICNFLDLTSTGRLIHAFVSSHLDYCNSLLCGKKGLQLSLNDPGLSCPYDHALRET</sequence>
<evidence type="ECO:0000313" key="2">
    <source>
        <dbReference type="Proteomes" id="UP001152320"/>
    </source>
</evidence>
<accession>A0A9Q1BEN8</accession>
<dbReference type="EMBL" id="JAIZAY010000020">
    <property type="protein sequence ID" value="KAJ8022429.1"/>
    <property type="molecule type" value="Genomic_DNA"/>
</dbReference>
<proteinExistence type="predicted"/>
<comment type="caution">
    <text evidence="1">The sequence shown here is derived from an EMBL/GenBank/DDBJ whole genome shotgun (WGS) entry which is preliminary data.</text>
</comment>
<gene>
    <name evidence="1" type="ORF">HOLleu_37326</name>
</gene>
<keyword evidence="2" id="KW-1185">Reference proteome</keyword>
<organism evidence="1 2">
    <name type="scientific">Holothuria leucospilota</name>
    <name type="common">Black long sea cucumber</name>
    <name type="synonym">Mertensiothuria leucospilota</name>
    <dbReference type="NCBI Taxonomy" id="206669"/>
    <lineage>
        <taxon>Eukaryota</taxon>
        <taxon>Metazoa</taxon>
        <taxon>Echinodermata</taxon>
        <taxon>Eleutherozoa</taxon>
        <taxon>Echinozoa</taxon>
        <taxon>Holothuroidea</taxon>
        <taxon>Aspidochirotacea</taxon>
        <taxon>Aspidochirotida</taxon>
        <taxon>Holothuriidae</taxon>
        <taxon>Holothuria</taxon>
    </lineage>
</organism>
<protein>
    <submittedName>
        <fullName evidence="1">Uncharacterized protein</fullName>
    </submittedName>
</protein>
<reference evidence="1" key="1">
    <citation type="submission" date="2021-10" db="EMBL/GenBank/DDBJ databases">
        <title>Tropical sea cucumber genome reveals ecological adaptation and Cuvierian tubules defense mechanism.</title>
        <authorList>
            <person name="Chen T."/>
        </authorList>
    </citation>
    <scope>NUCLEOTIDE SEQUENCE</scope>
    <source>
        <strain evidence="1">Nanhai2018</strain>
        <tissue evidence="1">Muscle</tissue>
    </source>
</reference>
<dbReference type="OrthoDB" id="6153050at2759"/>
<dbReference type="AlphaFoldDB" id="A0A9Q1BEN8"/>